<dbReference type="SMART" id="SM00388">
    <property type="entry name" value="HisKA"/>
    <property type="match status" value="1"/>
</dbReference>
<dbReference type="SUPFAM" id="SSF55785">
    <property type="entry name" value="PYP-like sensor domain (PAS domain)"/>
    <property type="match status" value="1"/>
</dbReference>
<dbReference type="OrthoDB" id="9812260at2"/>
<organism evidence="11 12">
    <name type="scientific">Candidatus Symbiobacter mobilis CR</name>
    <dbReference type="NCBI Taxonomy" id="946483"/>
    <lineage>
        <taxon>Bacteria</taxon>
        <taxon>Pseudomonadati</taxon>
        <taxon>Pseudomonadota</taxon>
        <taxon>Betaproteobacteria</taxon>
        <taxon>Burkholderiales</taxon>
        <taxon>Comamonadaceae</taxon>
    </lineage>
</organism>
<dbReference type="NCBIfam" id="TIGR00229">
    <property type="entry name" value="sensory_box"/>
    <property type="match status" value="1"/>
</dbReference>
<evidence type="ECO:0000256" key="1">
    <source>
        <dbReference type="ARBA" id="ARBA00000085"/>
    </source>
</evidence>
<dbReference type="PANTHER" id="PTHR43047:SF72">
    <property type="entry name" value="OSMOSENSING HISTIDINE PROTEIN KINASE SLN1"/>
    <property type="match status" value="1"/>
</dbReference>
<dbReference type="SMART" id="SM00091">
    <property type="entry name" value="PAS"/>
    <property type="match status" value="1"/>
</dbReference>
<evidence type="ECO:0000256" key="2">
    <source>
        <dbReference type="ARBA" id="ARBA00004429"/>
    </source>
</evidence>
<dbReference type="eggNOG" id="COG0745">
    <property type="taxonomic scope" value="Bacteria"/>
</dbReference>
<protein>
    <recommendedName>
        <fullName evidence="3">histidine kinase</fullName>
        <ecNumber evidence="3">2.7.13.3</ecNumber>
    </recommendedName>
</protein>
<dbReference type="SUPFAM" id="SSF55874">
    <property type="entry name" value="ATPase domain of HSP90 chaperone/DNA topoisomerase II/histidine kinase"/>
    <property type="match status" value="1"/>
</dbReference>
<dbReference type="PROSITE" id="PS50112">
    <property type="entry name" value="PAS"/>
    <property type="match status" value="1"/>
</dbReference>
<comment type="catalytic activity">
    <reaction evidence="1">
        <text>ATP + protein L-histidine = ADP + protein N-phospho-L-histidine.</text>
        <dbReference type="EC" id="2.7.13.3"/>
    </reaction>
</comment>
<dbReference type="Pfam" id="PF02518">
    <property type="entry name" value="HATPase_c"/>
    <property type="match status" value="1"/>
</dbReference>
<dbReference type="CDD" id="cd00130">
    <property type="entry name" value="PAS"/>
    <property type="match status" value="1"/>
</dbReference>
<dbReference type="SUPFAM" id="SSF52172">
    <property type="entry name" value="CheY-like"/>
    <property type="match status" value="1"/>
</dbReference>
<dbReference type="InterPro" id="IPR011006">
    <property type="entry name" value="CheY-like_superfamily"/>
</dbReference>
<dbReference type="InterPro" id="IPR001789">
    <property type="entry name" value="Sig_transdc_resp-reg_receiver"/>
</dbReference>
<dbReference type="CDD" id="cd00082">
    <property type="entry name" value="HisKA"/>
    <property type="match status" value="1"/>
</dbReference>
<dbReference type="CDD" id="cd00156">
    <property type="entry name" value="REC"/>
    <property type="match status" value="1"/>
</dbReference>
<evidence type="ECO:0000313" key="11">
    <source>
        <dbReference type="EMBL" id="AGX88203.1"/>
    </source>
</evidence>
<sequence>MNGLRTKILIVEDDPFVQGMLSSILESAGYDTTLADNGQAALERCMCDSTIDLVVSDVNMPIMDGIQLIKEIRKHGMEVPIIMVTGVSSISVAVDALSSGAIDYVLKDEGVEETIVITVKRALAKHQLKLQNMQLLADLAKKTTEQENTLSSLTAIIQNMPDGLLVTDTHAHITLVNPALGKMCGINATSLIGHHCLEVLQGNLAPLAEMAASAADHPAAVQLELPNGNTGSAVAAPIRKRYSACGNPDALLGSLVIIRDVTTEKEVERMKNDFLSTVSHELRTPLTSVLGFTKVIRKKLTEVIFPQLSQDDAKTTRAVQQIVGNMEIIIAEGERLTVLINDVLDLSKMEAGKIEWKFQQVCIVDVLEHAIAATAAIFENKGIPIVRDFTAGLPTVECDRDRIVQVLINLLSNAIKFTDKGAVTVHVRQGTAADLLPADLADPANPAEPHPDLGADLGDFLLVSVSDTGVGIAEKDFRNVFEKFKQVGDTLTDRPKGSGLGLPICRQIVEYHGGRIWVESCMGQGSTFAFALPLHIQHSPPLTA</sequence>
<dbReference type="Gene3D" id="1.10.287.130">
    <property type="match status" value="1"/>
</dbReference>
<dbReference type="InterPro" id="IPR036097">
    <property type="entry name" value="HisK_dim/P_sf"/>
</dbReference>
<dbReference type="HOGENOM" id="CLU_000445_114_72_4"/>
<feature type="domain" description="Histidine kinase" evidence="8">
    <location>
        <begin position="277"/>
        <end position="536"/>
    </location>
</feature>
<dbReference type="PROSITE" id="PS50109">
    <property type="entry name" value="HIS_KIN"/>
    <property type="match status" value="1"/>
</dbReference>
<gene>
    <name evidence="11" type="ORF">Cenrod_2133</name>
</gene>
<dbReference type="eggNOG" id="COG5002">
    <property type="taxonomic scope" value="Bacteria"/>
</dbReference>
<dbReference type="Gene3D" id="3.30.450.20">
    <property type="entry name" value="PAS domain"/>
    <property type="match status" value="1"/>
</dbReference>
<accession>U5ND81</accession>
<dbReference type="CDD" id="cd16922">
    <property type="entry name" value="HATPase_EvgS-ArcB-TorS-like"/>
    <property type="match status" value="1"/>
</dbReference>
<dbReference type="PRINTS" id="PR00344">
    <property type="entry name" value="BCTRLSENSOR"/>
</dbReference>
<dbReference type="FunFam" id="3.30.565.10:FF:000006">
    <property type="entry name" value="Sensor histidine kinase WalK"/>
    <property type="match status" value="1"/>
</dbReference>
<dbReference type="SUPFAM" id="SSF47384">
    <property type="entry name" value="Homodimeric domain of signal transducing histidine kinase"/>
    <property type="match status" value="1"/>
</dbReference>
<dbReference type="Pfam" id="PF00989">
    <property type="entry name" value="PAS"/>
    <property type="match status" value="1"/>
</dbReference>
<dbReference type="InterPro" id="IPR003661">
    <property type="entry name" value="HisK_dim/P_dom"/>
</dbReference>
<dbReference type="EMBL" id="CP004885">
    <property type="protein sequence ID" value="AGX88203.1"/>
    <property type="molecule type" value="Genomic_DNA"/>
</dbReference>
<evidence type="ECO:0000259" key="8">
    <source>
        <dbReference type="PROSITE" id="PS50109"/>
    </source>
</evidence>
<dbReference type="GO" id="GO:0005886">
    <property type="term" value="C:plasma membrane"/>
    <property type="evidence" value="ECO:0007669"/>
    <property type="project" value="UniProtKB-SubCell"/>
</dbReference>
<dbReference type="KEGG" id="cbx:Cenrod_2133"/>
<evidence type="ECO:0000256" key="5">
    <source>
        <dbReference type="ARBA" id="ARBA00022679"/>
    </source>
</evidence>
<dbReference type="Gene3D" id="3.40.50.2300">
    <property type="match status" value="1"/>
</dbReference>
<evidence type="ECO:0000259" key="10">
    <source>
        <dbReference type="PROSITE" id="PS50112"/>
    </source>
</evidence>
<dbReference type="PANTHER" id="PTHR43047">
    <property type="entry name" value="TWO-COMPONENT HISTIDINE PROTEIN KINASE"/>
    <property type="match status" value="1"/>
</dbReference>
<proteinExistence type="predicted"/>
<dbReference type="RefSeq" id="WP_022775351.1">
    <property type="nucleotide sequence ID" value="NC_022576.1"/>
</dbReference>
<feature type="modified residue" description="4-aspartylphosphate" evidence="7">
    <location>
        <position position="57"/>
    </location>
</feature>
<dbReference type="InterPro" id="IPR004358">
    <property type="entry name" value="Sig_transdc_His_kin-like_C"/>
</dbReference>
<dbReference type="InterPro" id="IPR003594">
    <property type="entry name" value="HATPase_dom"/>
</dbReference>
<evidence type="ECO:0000256" key="6">
    <source>
        <dbReference type="ARBA" id="ARBA00022777"/>
    </source>
</evidence>
<dbReference type="Pfam" id="PF00512">
    <property type="entry name" value="HisKA"/>
    <property type="match status" value="1"/>
</dbReference>
<evidence type="ECO:0000256" key="7">
    <source>
        <dbReference type="PROSITE-ProRule" id="PRU00169"/>
    </source>
</evidence>
<keyword evidence="6 11" id="KW-0418">Kinase</keyword>
<dbReference type="InterPro" id="IPR005467">
    <property type="entry name" value="His_kinase_dom"/>
</dbReference>
<dbReference type="InterPro" id="IPR013767">
    <property type="entry name" value="PAS_fold"/>
</dbReference>
<dbReference type="InterPro" id="IPR035965">
    <property type="entry name" value="PAS-like_dom_sf"/>
</dbReference>
<keyword evidence="12" id="KW-1185">Reference proteome</keyword>
<keyword evidence="5" id="KW-0808">Transferase</keyword>
<dbReference type="EC" id="2.7.13.3" evidence="3"/>
<feature type="domain" description="Response regulatory" evidence="9">
    <location>
        <begin position="7"/>
        <end position="122"/>
    </location>
</feature>
<evidence type="ECO:0000256" key="4">
    <source>
        <dbReference type="ARBA" id="ARBA00022553"/>
    </source>
</evidence>
<dbReference type="GO" id="GO:0006355">
    <property type="term" value="P:regulation of DNA-templated transcription"/>
    <property type="evidence" value="ECO:0007669"/>
    <property type="project" value="InterPro"/>
</dbReference>
<evidence type="ECO:0000256" key="3">
    <source>
        <dbReference type="ARBA" id="ARBA00012438"/>
    </source>
</evidence>
<dbReference type="InterPro" id="IPR036890">
    <property type="entry name" value="HATPase_C_sf"/>
</dbReference>
<keyword evidence="4 7" id="KW-0597">Phosphoprotein</keyword>
<dbReference type="STRING" id="946483.Cenrod_2133"/>
<dbReference type="AlphaFoldDB" id="U5ND81"/>
<name>U5ND81_9BURK</name>
<dbReference type="GO" id="GO:0009927">
    <property type="term" value="F:histidine phosphotransfer kinase activity"/>
    <property type="evidence" value="ECO:0007669"/>
    <property type="project" value="TreeGrafter"/>
</dbReference>
<evidence type="ECO:0000313" key="12">
    <source>
        <dbReference type="Proteomes" id="UP000017184"/>
    </source>
</evidence>
<dbReference type="Proteomes" id="UP000017184">
    <property type="component" value="Chromosome"/>
</dbReference>
<dbReference type="InterPro" id="IPR000014">
    <property type="entry name" value="PAS"/>
</dbReference>
<dbReference type="SMART" id="SM00448">
    <property type="entry name" value="REC"/>
    <property type="match status" value="1"/>
</dbReference>
<comment type="subcellular location">
    <subcellularLocation>
        <location evidence="2">Cell inner membrane</location>
        <topology evidence="2">Multi-pass membrane protein</topology>
    </subcellularLocation>
</comment>
<dbReference type="Gene3D" id="3.30.565.10">
    <property type="entry name" value="Histidine kinase-like ATPase, C-terminal domain"/>
    <property type="match status" value="1"/>
</dbReference>
<dbReference type="PROSITE" id="PS50110">
    <property type="entry name" value="RESPONSE_REGULATORY"/>
    <property type="match status" value="1"/>
</dbReference>
<dbReference type="SMART" id="SM00387">
    <property type="entry name" value="HATPase_c"/>
    <property type="match status" value="1"/>
</dbReference>
<feature type="domain" description="PAS" evidence="10">
    <location>
        <begin position="149"/>
        <end position="197"/>
    </location>
</feature>
<dbReference type="Pfam" id="PF00072">
    <property type="entry name" value="Response_reg"/>
    <property type="match status" value="1"/>
</dbReference>
<reference evidence="11 12" key="1">
    <citation type="journal article" date="2013" name="Genome Biol.">
        <title>Genomic analysis reveals key aspects of prokaryotic symbiosis in the phototrophic consortium "Chlorochromatium aggregatum".</title>
        <authorList>
            <person name="Liu Z."/>
            <person name="Muller J."/>
            <person name="Li T."/>
            <person name="Alvey R.M."/>
            <person name="Vogl K."/>
            <person name="Frigaard N.U."/>
            <person name="Rockwell N.C."/>
            <person name="Boyd E.S."/>
            <person name="Tomsho L.P."/>
            <person name="Schuster S.C."/>
            <person name="Henke P."/>
            <person name="Rohde M."/>
            <person name="Overmann J."/>
            <person name="Bryant D.A."/>
        </authorList>
    </citation>
    <scope>NUCLEOTIDE SEQUENCE [LARGE SCALE GENOMIC DNA]</scope>
    <source>
        <strain evidence="11">CR</strain>
    </source>
</reference>
<evidence type="ECO:0000259" key="9">
    <source>
        <dbReference type="PROSITE" id="PS50110"/>
    </source>
</evidence>
<dbReference type="GO" id="GO:0000155">
    <property type="term" value="F:phosphorelay sensor kinase activity"/>
    <property type="evidence" value="ECO:0007669"/>
    <property type="project" value="InterPro"/>
</dbReference>